<keyword evidence="6 11" id="KW-0067">ATP-binding</keyword>
<evidence type="ECO:0000256" key="8">
    <source>
        <dbReference type="ARBA" id="ARBA00022989"/>
    </source>
</evidence>
<accession>F5R7Q6</accession>
<name>F5R7Q6_METUF</name>
<dbReference type="GO" id="GO:0005524">
    <property type="term" value="F:ATP binding"/>
    <property type="evidence" value="ECO:0007669"/>
    <property type="project" value="UniProtKB-UniRule"/>
</dbReference>
<organism evidence="12 13">
    <name type="scientific">Methyloversatilis universalis (strain ATCC BAA-1314 / DSM 25237 / JCM 13912 / CCUG 52030 / FAM5)</name>
    <dbReference type="NCBI Taxonomy" id="1000565"/>
    <lineage>
        <taxon>Bacteria</taxon>
        <taxon>Pseudomonadati</taxon>
        <taxon>Pseudomonadota</taxon>
        <taxon>Betaproteobacteria</taxon>
        <taxon>Nitrosomonadales</taxon>
        <taxon>Sterolibacteriaceae</taxon>
        <taxon>Methyloversatilis</taxon>
    </lineage>
</organism>
<reference evidence="12 13" key="1">
    <citation type="journal article" date="2011" name="J. Bacteriol.">
        <title>Genome sequence of Methyloversatilis universalis FAM5T, a methylotrophic representative of the order Rhodocyclales.</title>
        <authorList>
            <person name="Kittichotirat W."/>
            <person name="Good N.M."/>
            <person name="Hall R."/>
            <person name="Bringel F."/>
            <person name="Lajus A."/>
            <person name="Medigue C."/>
            <person name="Smalley N.E."/>
            <person name="Beck D."/>
            <person name="Bumgarner R."/>
            <person name="Vuilleumier S."/>
            <person name="Kalyuzhnaya M.G."/>
        </authorList>
    </citation>
    <scope>NUCLEOTIDE SEQUENCE [LARGE SCALE GENOMIC DNA]</scope>
    <source>
        <strain evidence="13">ATCC BAA-1314 / JCM 13912 / FAM5</strain>
    </source>
</reference>
<evidence type="ECO:0000256" key="11">
    <source>
        <dbReference type="HAMAP-Rule" id="MF_00276"/>
    </source>
</evidence>
<comment type="subcellular location">
    <subcellularLocation>
        <location evidence="11">Cell membrane</location>
        <topology evidence="11">Single-pass membrane protein</topology>
    </subcellularLocation>
</comment>
<evidence type="ECO:0000313" key="13">
    <source>
        <dbReference type="Proteomes" id="UP000005019"/>
    </source>
</evidence>
<keyword evidence="4 11" id="KW-0812">Transmembrane</keyword>
<keyword evidence="9 11" id="KW-0406">Ion transport</keyword>
<evidence type="ECO:0000313" key="12">
    <source>
        <dbReference type="EMBL" id="EGK73623.1"/>
    </source>
</evidence>
<evidence type="ECO:0000256" key="5">
    <source>
        <dbReference type="ARBA" id="ARBA00022741"/>
    </source>
</evidence>
<gene>
    <name evidence="11" type="primary">kdpC</name>
    <name evidence="12" type="ORF">METUNv1_00254</name>
</gene>
<keyword evidence="13" id="KW-1185">Reference proteome</keyword>
<dbReference type="NCBIfam" id="NF001454">
    <property type="entry name" value="PRK00315.1"/>
    <property type="match status" value="1"/>
</dbReference>
<keyword evidence="8 11" id="KW-1133">Transmembrane helix</keyword>
<dbReference type="STRING" id="1000565.METUNv1_00254"/>
<evidence type="ECO:0000256" key="7">
    <source>
        <dbReference type="ARBA" id="ARBA00022958"/>
    </source>
</evidence>
<dbReference type="AlphaFoldDB" id="F5R7Q6"/>
<comment type="function">
    <text evidence="11">Part of the high-affinity ATP-driven potassium transport (or Kdp) system, which catalyzes the hydrolysis of ATP coupled with the electrogenic transport of potassium into the cytoplasm. This subunit acts as a catalytic chaperone that increases the ATP-binding affinity of the ATP-hydrolyzing subunit KdpB by the formation of a transient KdpB/KdpC/ATP ternary complex.</text>
</comment>
<dbReference type="OrthoDB" id="9788285at2"/>
<dbReference type="Proteomes" id="UP000005019">
    <property type="component" value="Unassembled WGS sequence"/>
</dbReference>
<protein>
    <recommendedName>
        <fullName evidence="11">Potassium-transporting ATPase KdpC subunit</fullName>
    </recommendedName>
    <alternativeName>
        <fullName evidence="11">ATP phosphohydrolase [potassium-transporting] C chain</fullName>
    </alternativeName>
    <alternativeName>
        <fullName evidence="11">Potassium-binding and translocating subunit C</fullName>
    </alternativeName>
    <alternativeName>
        <fullName evidence="11">Potassium-translocating ATPase C chain</fullName>
    </alternativeName>
</protein>
<proteinExistence type="inferred from homology"/>
<dbReference type="PIRSF" id="PIRSF001296">
    <property type="entry name" value="K_ATPase_KdpC"/>
    <property type="match status" value="1"/>
</dbReference>
<dbReference type="Pfam" id="PF02669">
    <property type="entry name" value="KdpC"/>
    <property type="match status" value="1"/>
</dbReference>
<dbReference type="HAMAP" id="MF_00276">
    <property type="entry name" value="KdpC"/>
    <property type="match status" value="1"/>
</dbReference>
<evidence type="ECO:0000256" key="10">
    <source>
        <dbReference type="ARBA" id="ARBA00023136"/>
    </source>
</evidence>
<comment type="similarity">
    <text evidence="11">Belongs to the KdpC family.</text>
</comment>
<keyword evidence="7 11" id="KW-0630">Potassium</keyword>
<keyword evidence="3 11" id="KW-0633">Potassium transport</keyword>
<dbReference type="GO" id="GO:0008556">
    <property type="term" value="F:P-type potassium transmembrane transporter activity"/>
    <property type="evidence" value="ECO:0007669"/>
    <property type="project" value="InterPro"/>
</dbReference>
<comment type="caution">
    <text evidence="12">The sequence shown here is derived from an EMBL/GenBank/DDBJ whole genome shotgun (WGS) entry which is preliminary data.</text>
</comment>
<dbReference type="GO" id="GO:0005886">
    <property type="term" value="C:plasma membrane"/>
    <property type="evidence" value="ECO:0007669"/>
    <property type="project" value="UniProtKB-SubCell"/>
</dbReference>
<sequence>MNARLSVCLSTLRPALSVFVLLTLITGLAYPLAVTGLARLLWPEAAAGSLAPSHRGAGASVLIGQSFSDPGRFWSRPSVTAPVPYNGVASGGSNLGANAPALREAVAARVAALRAADPDNALPVPVDLVTASASGLDPDISLAAAHYQAGRIARVRGMDRRAVDALIDAHARLPWLGFIGEPRVNVVLLNRALDGVR</sequence>
<evidence type="ECO:0000256" key="2">
    <source>
        <dbReference type="ARBA" id="ARBA00022475"/>
    </source>
</evidence>
<dbReference type="InterPro" id="IPR003820">
    <property type="entry name" value="KdpC"/>
</dbReference>
<dbReference type="EMBL" id="AFHG01000028">
    <property type="protein sequence ID" value="EGK73623.1"/>
    <property type="molecule type" value="Genomic_DNA"/>
</dbReference>
<dbReference type="PANTHER" id="PTHR30042">
    <property type="entry name" value="POTASSIUM-TRANSPORTING ATPASE C CHAIN"/>
    <property type="match status" value="1"/>
</dbReference>
<dbReference type="RefSeq" id="WP_008058039.1">
    <property type="nucleotide sequence ID" value="NZ_AFHG01000028.1"/>
</dbReference>
<dbReference type="NCBIfam" id="TIGR00681">
    <property type="entry name" value="kdpC"/>
    <property type="match status" value="1"/>
</dbReference>
<keyword evidence="10 11" id="KW-0472">Membrane</keyword>
<keyword evidence="1 11" id="KW-0813">Transport</keyword>
<dbReference type="eggNOG" id="COG2156">
    <property type="taxonomic scope" value="Bacteria"/>
</dbReference>
<evidence type="ECO:0000256" key="6">
    <source>
        <dbReference type="ARBA" id="ARBA00022840"/>
    </source>
</evidence>
<keyword evidence="2 11" id="KW-1003">Cell membrane</keyword>
<evidence type="ECO:0000256" key="9">
    <source>
        <dbReference type="ARBA" id="ARBA00023065"/>
    </source>
</evidence>
<dbReference type="PANTHER" id="PTHR30042:SF2">
    <property type="entry name" value="POTASSIUM-TRANSPORTING ATPASE KDPC SUBUNIT"/>
    <property type="match status" value="1"/>
</dbReference>
<evidence type="ECO:0000256" key="1">
    <source>
        <dbReference type="ARBA" id="ARBA00022448"/>
    </source>
</evidence>
<evidence type="ECO:0000256" key="4">
    <source>
        <dbReference type="ARBA" id="ARBA00022692"/>
    </source>
</evidence>
<evidence type="ECO:0000256" key="3">
    <source>
        <dbReference type="ARBA" id="ARBA00022538"/>
    </source>
</evidence>
<comment type="subunit">
    <text evidence="11">The system is composed of three essential subunits: KdpA, KdpB and KdpC.</text>
</comment>
<keyword evidence="5 11" id="KW-0547">Nucleotide-binding</keyword>